<dbReference type="GO" id="GO:0071011">
    <property type="term" value="C:precatalytic spliceosome"/>
    <property type="evidence" value="ECO:0007669"/>
    <property type="project" value="TreeGrafter"/>
</dbReference>
<protein>
    <submittedName>
        <fullName evidence="12">Predicted protein</fullName>
    </submittedName>
</protein>
<evidence type="ECO:0000256" key="9">
    <source>
        <dbReference type="SAM" id="MobiDB-lite"/>
    </source>
</evidence>
<feature type="domain" description="Pre-mRNA-splicing factor Syf1/CRNKL1-like C-terminal HAT-repeats" evidence="10">
    <location>
        <begin position="240"/>
        <end position="318"/>
    </location>
</feature>
<evidence type="ECO:0000256" key="4">
    <source>
        <dbReference type="ARBA" id="ARBA00022728"/>
    </source>
</evidence>
<dbReference type="Pfam" id="PF23231">
    <property type="entry name" value="HAT_Syf1_CNRKL1_C"/>
    <property type="match status" value="1"/>
</dbReference>
<dbReference type="GO" id="GO:0000245">
    <property type="term" value="P:spliceosomal complex assembly"/>
    <property type="evidence" value="ECO:0007669"/>
    <property type="project" value="TreeGrafter"/>
</dbReference>
<keyword evidence="5" id="KW-0677">Repeat</keyword>
<dbReference type="FunFam" id="1.25.40.10:FF:000048">
    <property type="entry name" value="Cell cycle control protein"/>
    <property type="match status" value="1"/>
</dbReference>
<name>C1MMR2_MICPC</name>
<dbReference type="GeneID" id="9682889"/>
<evidence type="ECO:0000259" key="11">
    <source>
        <dbReference type="Pfam" id="PF23233"/>
    </source>
</evidence>
<dbReference type="Pfam" id="PF23241">
    <property type="entry name" value="HAT_PRP39_C"/>
    <property type="match status" value="1"/>
</dbReference>
<evidence type="ECO:0000256" key="6">
    <source>
        <dbReference type="ARBA" id="ARBA00023187"/>
    </source>
</evidence>
<dbReference type="SUPFAM" id="SSF48452">
    <property type="entry name" value="TPR-like"/>
    <property type="match status" value="4"/>
</dbReference>
<dbReference type="RefSeq" id="XP_003057450.1">
    <property type="nucleotide sequence ID" value="XM_003057404.1"/>
</dbReference>
<dbReference type="PANTHER" id="PTHR11246">
    <property type="entry name" value="PRE-MRNA SPLICING FACTOR"/>
    <property type="match status" value="1"/>
</dbReference>
<dbReference type="InterPro" id="IPR003107">
    <property type="entry name" value="HAT"/>
</dbReference>
<gene>
    <name evidence="12" type="ORF">MICPUCDRAFT_32546</name>
</gene>
<feature type="domain" description="Pre-mRNA-splicing factor Syf1-like N-terminal HAT-repeats" evidence="11">
    <location>
        <begin position="78"/>
        <end position="222"/>
    </location>
</feature>
<keyword evidence="7" id="KW-0539">Nucleus</keyword>
<evidence type="ECO:0000256" key="8">
    <source>
        <dbReference type="ARBA" id="ARBA00037040"/>
    </source>
</evidence>
<evidence type="ECO:0000256" key="1">
    <source>
        <dbReference type="ARBA" id="ARBA00004123"/>
    </source>
</evidence>
<accession>C1MMR2</accession>
<evidence type="ECO:0000256" key="5">
    <source>
        <dbReference type="ARBA" id="ARBA00022737"/>
    </source>
</evidence>
<evidence type="ECO:0000256" key="7">
    <source>
        <dbReference type="ARBA" id="ARBA00023242"/>
    </source>
</evidence>
<evidence type="ECO:0000256" key="2">
    <source>
        <dbReference type="ARBA" id="ARBA00008644"/>
    </source>
</evidence>
<dbReference type="OrthoDB" id="541719at2759"/>
<dbReference type="OMA" id="HIKVWIS"/>
<dbReference type="InterPro" id="IPR011990">
    <property type="entry name" value="TPR-like_helical_dom_sf"/>
</dbReference>
<organism evidence="13">
    <name type="scientific">Micromonas pusilla (strain CCMP1545)</name>
    <name type="common">Picoplanktonic green alga</name>
    <dbReference type="NCBI Taxonomy" id="564608"/>
    <lineage>
        <taxon>Eukaryota</taxon>
        <taxon>Viridiplantae</taxon>
        <taxon>Chlorophyta</taxon>
        <taxon>Mamiellophyceae</taxon>
        <taxon>Mamiellales</taxon>
        <taxon>Mamiellaceae</taxon>
        <taxon>Micromonas</taxon>
    </lineage>
</organism>
<keyword evidence="3" id="KW-0507">mRNA processing</keyword>
<dbReference type="EMBL" id="GG663737">
    <property type="protein sequence ID" value="EEH59095.1"/>
    <property type="molecule type" value="Genomic_DNA"/>
</dbReference>
<feature type="domain" description="Pre-mRNA-splicing factor Syf1-like N-terminal HAT-repeats" evidence="11">
    <location>
        <begin position="325"/>
        <end position="485"/>
    </location>
</feature>
<dbReference type="AlphaFoldDB" id="C1MMR2"/>
<evidence type="ECO:0000313" key="13">
    <source>
        <dbReference type="Proteomes" id="UP000001876"/>
    </source>
</evidence>
<keyword evidence="6" id="KW-0508">mRNA splicing</keyword>
<dbReference type="KEGG" id="mpp:MICPUCDRAFT_32546"/>
<dbReference type="GO" id="GO:0071007">
    <property type="term" value="C:U2-type catalytic step 2 spliceosome"/>
    <property type="evidence" value="ECO:0007669"/>
    <property type="project" value="TreeGrafter"/>
</dbReference>
<feature type="region of interest" description="Disordered" evidence="9">
    <location>
        <begin position="1"/>
        <end position="33"/>
    </location>
</feature>
<dbReference type="GO" id="GO:0071014">
    <property type="term" value="C:post-mRNA release spliceosomal complex"/>
    <property type="evidence" value="ECO:0007669"/>
    <property type="project" value="TreeGrafter"/>
</dbReference>
<evidence type="ECO:0000256" key="3">
    <source>
        <dbReference type="ARBA" id="ARBA00022664"/>
    </source>
</evidence>
<reference evidence="12 13" key="1">
    <citation type="journal article" date="2009" name="Science">
        <title>Green evolution and dynamic adaptations revealed by genomes of the marine picoeukaryotes Micromonas.</title>
        <authorList>
            <person name="Worden A.Z."/>
            <person name="Lee J.H."/>
            <person name="Mock T."/>
            <person name="Rouze P."/>
            <person name="Simmons M.P."/>
            <person name="Aerts A.L."/>
            <person name="Allen A.E."/>
            <person name="Cuvelier M.L."/>
            <person name="Derelle E."/>
            <person name="Everett M.V."/>
            <person name="Foulon E."/>
            <person name="Grimwood J."/>
            <person name="Gundlach H."/>
            <person name="Henrissat B."/>
            <person name="Napoli C."/>
            <person name="McDonald S.M."/>
            <person name="Parker M.S."/>
            <person name="Rombauts S."/>
            <person name="Salamov A."/>
            <person name="Von Dassow P."/>
            <person name="Badger J.H."/>
            <person name="Coutinho P.M."/>
            <person name="Demir E."/>
            <person name="Dubchak I."/>
            <person name="Gentemann C."/>
            <person name="Eikrem W."/>
            <person name="Gready J.E."/>
            <person name="John U."/>
            <person name="Lanier W."/>
            <person name="Lindquist E.A."/>
            <person name="Lucas S."/>
            <person name="Mayer K.F."/>
            <person name="Moreau H."/>
            <person name="Not F."/>
            <person name="Otillar R."/>
            <person name="Panaud O."/>
            <person name="Pangilinan J."/>
            <person name="Paulsen I."/>
            <person name="Piegu B."/>
            <person name="Poliakov A."/>
            <person name="Robbens S."/>
            <person name="Schmutz J."/>
            <person name="Toulza E."/>
            <person name="Wyss T."/>
            <person name="Zelensky A."/>
            <person name="Zhou K."/>
            <person name="Armbrust E.V."/>
            <person name="Bhattacharya D."/>
            <person name="Goodenough U.W."/>
            <person name="Van de Peer Y."/>
            <person name="Grigoriev I.V."/>
        </authorList>
    </citation>
    <scope>NUCLEOTIDE SEQUENCE [LARGE SCALE GENOMIC DNA]</scope>
    <source>
        <strain evidence="12 13">CCMP1545</strain>
    </source>
</reference>
<dbReference type="GO" id="GO:0000974">
    <property type="term" value="C:Prp19 complex"/>
    <property type="evidence" value="ECO:0007669"/>
    <property type="project" value="TreeGrafter"/>
</dbReference>
<keyword evidence="13" id="KW-1185">Reference proteome</keyword>
<dbReference type="InterPro" id="IPR055433">
    <property type="entry name" value="HAT_Syf1-like_N"/>
</dbReference>
<comment type="similarity">
    <text evidence="2">Belongs to the crooked-neck family.</text>
</comment>
<dbReference type="InterPro" id="IPR045075">
    <property type="entry name" value="Syf1-like"/>
</dbReference>
<dbReference type="STRING" id="564608.C1MMR2"/>
<dbReference type="eggNOG" id="KOG1915">
    <property type="taxonomic scope" value="Eukaryota"/>
</dbReference>
<dbReference type="PANTHER" id="PTHR11246:SF3">
    <property type="entry name" value="CROOKED NECK-LIKE PROTEIN 1"/>
    <property type="match status" value="1"/>
</dbReference>
<keyword evidence="4" id="KW-0747">Spliceosome</keyword>
<dbReference type="FunFam" id="1.25.40.10:FF:000327">
    <property type="entry name" value="Pre-mRNA-splicing factor CLF1"/>
    <property type="match status" value="1"/>
</dbReference>
<evidence type="ECO:0000313" key="12">
    <source>
        <dbReference type="EMBL" id="EEH59095.1"/>
    </source>
</evidence>
<dbReference type="InterPro" id="IPR055430">
    <property type="entry name" value="HAT_Syf1_CNRKL1_C"/>
</dbReference>
<proteinExistence type="inferred from homology"/>
<dbReference type="Pfam" id="PF23233">
    <property type="entry name" value="HAT_Syf1_CNRKL1_N"/>
    <property type="match status" value="2"/>
</dbReference>
<sequence length="685" mass="81608">MSGFGEGPLGTKLHQSATAVKYPKPTRVKNKTSAQVQITAEQIVREAKERQEETYKAPKQKIQDAEELAEYRLKKRKEFEDLIRRVYWNEAVWVKYAKWEESQKDFPRARSVWERALDHNYRSHSLWLKYAEMEMSHKFVNHARNVWDRAVKLLPRVDQFWYKYIHMEEMMGQIQNARMIFERWMNWEPDHNGWNAYIKMETRYKEWDRVRKIYERYVQCHPSVKAWVRWAKFEMSQREVAKAREVYELAVESVEREVDADALYVKFAQFEELCKEPERARAIYKYALDNLPKEKAQAVYQNFMTFEKQYGNEAGIDDAVLGKKRVEYEDEVRKDPTNYDAWFDYTRLEENAGEIEKAREVYERAIANVPPATAKQFWRRYIYLWINYALFEELEAGDLERAREVYRECLKLIPHKVFSFSKIWVMASEFEIRQKRLDAARKILGLAIGLAPKDKIFKVYIDMEMQLGNVDRCRTLYQKHLEIAPHNCFTWEKFAELENSLGETERARAIFEIAIARPVLDMPEVLWKAYVDFEIGEGERARARDLYERLLDRTQHVKVWMSYAQFEAAPMASKARAVYERALLSLKEMQPDAKEERVMLLEAWKAFEESVGSSEEVLAKVEKKLPRRVKRKRPIYTEDGTPAGQEEYYDYIFPEEQGAVPNLKILEAAHRWKKQKLEQEGGEGE</sequence>
<dbReference type="Gene3D" id="1.25.40.10">
    <property type="entry name" value="Tetratricopeptide repeat domain"/>
    <property type="match status" value="3"/>
</dbReference>
<dbReference type="Proteomes" id="UP000001876">
    <property type="component" value="Unassembled WGS sequence"/>
</dbReference>
<dbReference type="InterPro" id="IPR059164">
    <property type="entry name" value="HAT_PRP39_C"/>
</dbReference>
<dbReference type="SMART" id="SM00386">
    <property type="entry name" value="HAT"/>
    <property type="match status" value="14"/>
</dbReference>
<evidence type="ECO:0000259" key="10">
    <source>
        <dbReference type="Pfam" id="PF23231"/>
    </source>
</evidence>
<comment type="function">
    <text evidence="8">Involved in pre-mRNA splicing and cell cycle progression. Required for the spliceosome assembly and initiation of the DNA replication.</text>
</comment>
<comment type="subcellular location">
    <subcellularLocation>
        <location evidence="1">Nucleus</location>
    </subcellularLocation>
</comment>